<dbReference type="InterPro" id="IPR036259">
    <property type="entry name" value="MFS_trans_sf"/>
</dbReference>
<comment type="similarity">
    <text evidence="2 9">Belongs to the major facilitator superfamily. Sugar transporter (TC 2.A.1.1) family.</text>
</comment>
<comment type="catalytic activity">
    <reaction evidence="8">
        <text>myo-inositol(out) + H(+)(out) = myo-inositol(in) + H(+)(in)</text>
        <dbReference type="Rhea" id="RHEA:60364"/>
        <dbReference type="ChEBI" id="CHEBI:15378"/>
        <dbReference type="ChEBI" id="CHEBI:17268"/>
    </reaction>
</comment>
<organism evidence="12 13">
    <name type="scientific">Malassezia psittaci</name>
    <dbReference type="NCBI Taxonomy" id="1821823"/>
    <lineage>
        <taxon>Eukaryota</taxon>
        <taxon>Fungi</taxon>
        <taxon>Dikarya</taxon>
        <taxon>Basidiomycota</taxon>
        <taxon>Ustilaginomycotina</taxon>
        <taxon>Malasseziomycetes</taxon>
        <taxon>Malasseziales</taxon>
        <taxon>Malasseziaceae</taxon>
        <taxon>Malassezia</taxon>
    </lineage>
</organism>
<keyword evidence="7 10" id="KW-0472">Membrane</keyword>
<feature type="transmembrane region" description="Helical" evidence="10">
    <location>
        <begin position="369"/>
        <end position="392"/>
    </location>
</feature>
<feature type="transmembrane region" description="Helical" evidence="10">
    <location>
        <begin position="275"/>
        <end position="292"/>
    </location>
</feature>
<keyword evidence="3 9" id="KW-0813">Transport</keyword>
<protein>
    <recommendedName>
        <fullName evidence="11">Major facilitator superfamily (MFS) profile domain-containing protein</fullName>
    </recommendedName>
</protein>
<dbReference type="Proteomes" id="UP001214628">
    <property type="component" value="Chromosome 1"/>
</dbReference>
<dbReference type="PROSITE" id="PS00216">
    <property type="entry name" value="SUGAR_TRANSPORT_1"/>
    <property type="match status" value="2"/>
</dbReference>
<evidence type="ECO:0000313" key="12">
    <source>
        <dbReference type="EMBL" id="WFD42832.1"/>
    </source>
</evidence>
<dbReference type="InterPro" id="IPR020846">
    <property type="entry name" value="MFS_dom"/>
</dbReference>
<evidence type="ECO:0000256" key="9">
    <source>
        <dbReference type="RuleBase" id="RU003346"/>
    </source>
</evidence>
<feature type="transmembrane region" description="Helical" evidence="10">
    <location>
        <begin position="120"/>
        <end position="139"/>
    </location>
</feature>
<gene>
    <name evidence="12" type="ORF">MPSI1_001482</name>
</gene>
<evidence type="ECO:0000256" key="4">
    <source>
        <dbReference type="ARBA" id="ARBA00022597"/>
    </source>
</evidence>
<feature type="transmembrane region" description="Helical" evidence="10">
    <location>
        <begin position="413"/>
        <end position="434"/>
    </location>
</feature>
<feature type="transmembrane region" description="Helical" evidence="10">
    <location>
        <begin position="30"/>
        <end position="49"/>
    </location>
</feature>
<dbReference type="PROSITE" id="PS00217">
    <property type="entry name" value="SUGAR_TRANSPORT_2"/>
    <property type="match status" value="1"/>
</dbReference>
<evidence type="ECO:0000256" key="8">
    <source>
        <dbReference type="ARBA" id="ARBA00049119"/>
    </source>
</evidence>
<evidence type="ECO:0000256" key="2">
    <source>
        <dbReference type="ARBA" id="ARBA00010992"/>
    </source>
</evidence>
<dbReference type="InterPro" id="IPR050360">
    <property type="entry name" value="MFS_Sugar_Transporters"/>
</dbReference>
<evidence type="ECO:0000256" key="7">
    <source>
        <dbReference type="ARBA" id="ARBA00023136"/>
    </source>
</evidence>
<dbReference type="Pfam" id="PF00083">
    <property type="entry name" value="Sugar_tr"/>
    <property type="match status" value="1"/>
</dbReference>
<proteinExistence type="inferred from homology"/>
<name>A0AAF0FDQ5_9BASI</name>
<reference evidence="12" key="1">
    <citation type="submission" date="2023-02" db="EMBL/GenBank/DDBJ databases">
        <title>Mating type loci evolution in Malassezia.</title>
        <authorList>
            <person name="Coelho M.A."/>
        </authorList>
    </citation>
    <scope>NUCLEOTIDE SEQUENCE</scope>
    <source>
        <strain evidence="12">CBS 14136</strain>
    </source>
</reference>
<sequence length="537" mass="59940">MLMEDFMMRFADPKTSVSSPTEFPYKWNSWYQGLIVGLLSIGAIVGSLMGGPFSDRLGRRMGIFVGCVIMEIGLLIQVASVSSWVQFAIGRLVTGLAIGWLSGIVPMYQSETVPRQVRGALVGTFQLLITIGILLSYLTCYGTRYYSESGALKYPMWAKSPTQEGKNPSSAQWRVPIGLGFAWTLLLGGGIWFCPESPRWLGHRGRYDEMMNVLAKMRGVETTEPYVMTEFYDIKQEIFAEQQVQEKGWLDCFRWENKTLYRTALGMLIQTGQQLTGANYFFYFGATIFQSVGISDSYITQIILGAVNVLTTFPGLWALDRFGRRTCLLIGAAWMTAWLIVFATAGVVGKPTAFDLPGDPPNPAHSDGYNHSIGTLMVCAACFYILAFASTWGPGAWITIAEFCAPDTRAKQFALATMCNWIWNFCIGFFTAPITGDINFYYGYIFVGCNFANFLLIYFFLYETSNLTLEAVNDMYLDPSVNAINSSKWIPEGYTSRRGVKEDVENKVREVGGTAALPDPDVMNKNTNNLHIKDQDL</sequence>
<feature type="domain" description="Major facilitator superfamily (MFS) profile" evidence="11">
    <location>
        <begin position="1"/>
        <end position="465"/>
    </location>
</feature>
<dbReference type="EMBL" id="CP118375">
    <property type="protein sequence ID" value="WFD42832.1"/>
    <property type="molecule type" value="Genomic_DNA"/>
</dbReference>
<evidence type="ECO:0000256" key="6">
    <source>
        <dbReference type="ARBA" id="ARBA00022989"/>
    </source>
</evidence>
<feature type="transmembrane region" description="Helical" evidence="10">
    <location>
        <begin position="440"/>
        <end position="461"/>
    </location>
</feature>
<comment type="subcellular location">
    <subcellularLocation>
        <location evidence="1">Membrane</location>
        <topology evidence="1">Multi-pass membrane protein</topology>
    </subcellularLocation>
</comment>
<dbReference type="CDD" id="cd17356">
    <property type="entry name" value="MFS_HXT"/>
    <property type="match status" value="1"/>
</dbReference>
<dbReference type="InterPro" id="IPR005828">
    <property type="entry name" value="MFS_sugar_transport-like"/>
</dbReference>
<dbReference type="SUPFAM" id="SSF103473">
    <property type="entry name" value="MFS general substrate transporter"/>
    <property type="match status" value="1"/>
</dbReference>
<evidence type="ECO:0000256" key="1">
    <source>
        <dbReference type="ARBA" id="ARBA00004141"/>
    </source>
</evidence>
<dbReference type="NCBIfam" id="TIGR00879">
    <property type="entry name" value="SP"/>
    <property type="match status" value="1"/>
</dbReference>
<dbReference type="PRINTS" id="PR00171">
    <property type="entry name" value="SUGRTRNSPORT"/>
</dbReference>
<keyword evidence="13" id="KW-1185">Reference proteome</keyword>
<dbReference type="InterPro" id="IPR005829">
    <property type="entry name" value="Sugar_transporter_CS"/>
</dbReference>
<feature type="transmembrane region" description="Helical" evidence="10">
    <location>
        <begin position="88"/>
        <end position="108"/>
    </location>
</feature>
<dbReference type="PROSITE" id="PS50850">
    <property type="entry name" value="MFS"/>
    <property type="match status" value="1"/>
</dbReference>
<dbReference type="GO" id="GO:0005351">
    <property type="term" value="F:carbohydrate:proton symporter activity"/>
    <property type="evidence" value="ECO:0007669"/>
    <property type="project" value="TreeGrafter"/>
</dbReference>
<dbReference type="GO" id="GO:0005886">
    <property type="term" value="C:plasma membrane"/>
    <property type="evidence" value="ECO:0007669"/>
    <property type="project" value="TreeGrafter"/>
</dbReference>
<accession>A0AAF0FDQ5</accession>
<evidence type="ECO:0000256" key="3">
    <source>
        <dbReference type="ARBA" id="ARBA00022448"/>
    </source>
</evidence>
<dbReference type="PANTHER" id="PTHR48022">
    <property type="entry name" value="PLASTIDIC GLUCOSE TRANSPORTER 4"/>
    <property type="match status" value="1"/>
</dbReference>
<dbReference type="InterPro" id="IPR003663">
    <property type="entry name" value="Sugar/inositol_transpt"/>
</dbReference>
<dbReference type="AlphaFoldDB" id="A0AAF0FDQ5"/>
<dbReference type="Gene3D" id="1.20.1250.20">
    <property type="entry name" value="MFS general substrate transporter like domains"/>
    <property type="match status" value="1"/>
</dbReference>
<evidence type="ECO:0000259" key="11">
    <source>
        <dbReference type="PROSITE" id="PS50850"/>
    </source>
</evidence>
<feature type="transmembrane region" description="Helical" evidence="10">
    <location>
        <begin position="298"/>
        <end position="319"/>
    </location>
</feature>
<evidence type="ECO:0000313" key="13">
    <source>
        <dbReference type="Proteomes" id="UP001214628"/>
    </source>
</evidence>
<keyword evidence="5 10" id="KW-0812">Transmembrane</keyword>
<dbReference type="PANTHER" id="PTHR48022:SF75">
    <property type="entry name" value="GALACTOSE TRANSPORTER-RELATED"/>
    <property type="match status" value="1"/>
</dbReference>
<keyword evidence="6 10" id="KW-1133">Transmembrane helix</keyword>
<evidence type="ECO:0000256" key="5">
    <source>
        <dbReference type="ARBA" id="ARBA00022692"/>
    </source>
</evidence>
<feature type="transmembrane region" description="Helical" evidence="10">
    <location>
        <begin position="173"/>
        <end position="194"/>
    </location>
</feature>
<keyword evidence="4" id="KW-0762">Sugar transport</keyword>
<evidence type="ECO:0000256" key="10">
    <source>
        <dbReference type="SAM" id="Phobius"/>
    </source>
</evidence>
<feature type="transmembrane region" description="Helical" evidence="10">
    <location>
        <begin position="326"/>
        <end position="349"/>
    </location>
</feature>
<feature type="transmembrane region" description="Helical" evidence="10">
    <location>
        <begin position="61"/>
        <end position="82"/>
    </location>
</feature>